<gene>
    <name evidence="3" type="ORF">ADUPG1_008589</name>
</gene>
<organism evidence="3 4">
    <name type="scientific">Aduncisulcus paluster</name>
    <dbReference type="NCBI Taxonomy" id="2918883"/>
    <lineage>
        <taxon>Eukaryota</taxon>
        <taxon>Metamonada</taxon>
        <taxon>Carpediemonas-like organisms</taxon>
        <taxon>Aduncisulcus</taxon>
    </lineage>
</organism>
<accession>A0ABQ5KWL5</accession>
<feature type="coiled-coil region" evidence="1">
    <location>
        <begin position="289"/>
        <end position="316"/>
    </location>
</feature>
<feature type="compositionally biased region" description="Basic and acidic residues" evidence="2">
    <location>
        <begin position="1"/>
        <end position="38"/>
    </location>
</feature>
<feature type="non-terminal residue" evidence="3">
    <location>
        <position position="1"/>
    </location>
</feature>
<feature type="region of interest" description="Disordered" evidence="2">
    <location>
        <begin position="1"/>
        <end position="125"/>
    </location>
</feature>
<keyword evidence="4" id="KW-1185">Reference proteome</keyword>
<reference evidence="3" key="1">
    <citation type="submission" date="2022-03" db="EMBL/GenBank/DDBJ databases">
        <title>Draft genome sequence of Aduncisulcus paluster, a free-living microaerophilic Fornicata.</title>
        <authorList>
            <person name="Yuyama I."/>
            <person name="Kume K."/>
            <person name="Tamura T."/>
            <person name="Inagaki Y."/>
            <person name="Hashimoto T."/>
        </authorList>
    </citation>
    <scope>NUCLEOTIDE SEQUENCE</scope>
    <source>
        <strain evidence="3">NY0171</strain>
    </source>
</reference>
<evidence type="ECO:0000313" key="4">
    <source>
        <dbReference type="Proteomes" id="UP001057375"/>
    </source>
</evidence>
<evidence type="ECO:0000313" key="3">
    <source>
        <dbReference type="EMBL" id="GKT35425.1"/>
    </source>
</evidence>
<keyword evidence="1" id="KW-0175">Coiled coil</keyword>
<dbReference type="Proteomes" id="UP001057375">
    <property type="component" value="Unassembled WGS sequence"/>
</dbReference>
<evidence type="ECO:0000256" key="2">
    <source>
        <dbReference type="SAM" id="MobiDB-lite"/>
    </source>
</evidence>
<evidence type="ECO:0000256" key="1">
    <source>
        <dbReference type="SAM" id="Coils"/>
    </source>
</evidence>
<name>A0ABQ5KWL5_9EUKA</name>
<comment type="caution">
    <text evidence="3">The sequence shown here is derived from an EMBL/GenBank/DDBJ whole genome shotgun (WGS) entry which is preliminary data.</text>
</comment>
<proteinExistence type="predicted"/>
<feature type="compositionally biased region" description="Basic and acidic residues" evidence="2">
    <location>
        <begin position="51"/>
        <end position="62"/>
    </location>
</feature>
<dbReference type="EMBL" id="BQXS01010987">
    <property type="protein sequence ID" value="GKT35425.1"/>
    <property type="molecule type" value="Genomic_DNA"/>
</dbReference>
<sequence>KKKEQEEKRKQRAQAREQRLLAIKQKEEEEAKQKEKLRLRQLGKKQSKQSESVKDNHSPSQKDEEEEDSDVETVRNNTKPMAFTSEASRANAPTIPDEDCVDHEYGELQVHTPPPDIPSTSPHSALLSLLSSSTKSSNLTHSALTMSTVKKSGGRDVSAESVPASPTTFIGSDRSAMAFSGQHDPSSPLSAALSGVLSVLKKDGSKHVRKRQDKSVAEMLDKIYIKMQEEVHQITEEANGEGRKIEEAVVKEIAAFKKAQQLYIASVDRRVKKIQLLNKLAAEKKEHYLRKLSSIKSVHNEQLKQARRKIMEERGKRHRRRKNLADSVRKNMKQLLEALTE</sequence>
<protein>
    <submittedName>
        <fullName evidence="3">Uncharacterized protein</fullName>
    </submittedName>
</protein>